<dbReference type="InterPro" id="IPR050180">
    <property type="entry name" value="RNR_Ribonuclease"/>
</dbReference>
<dbReference type="SMART" id="SM00955">
    <property type="entry name" value="RNB"/>
    <property type="match status" value="1"/>
</dbReference>
<feature type="domain" description="S1 motif" evidence="8">
    <location>
        <begin position="408"/>
        <end position="489"/>
    </location>
</feature>
<dbReference type="PANTHER" id="PTHR23355:SF9">
    <property type="entry name" value="DIS3-LIKE EXONUCLEASE 2"/>
    <property type="match status" value="1"/>
</dbReference>
<dbReference type="PROSITE" id="PS01175">
    <property type="entry name" value="RIBONUCLEASE_II"/>
    <property type="match status" value="1"/>
</dbReference>
<dbReference type="Pfam" id="PF00773">
    <property type="entry name" value="RNB"/>
    <property type="match status" value="1"/>
</dbReference>
<reference evidence="9" key="2">
    <citation type="submission" date="2003-12" db="EMBL/GenBank/DDBJ databases">
        <title>Monterey Bay Coastal Ocean Microbial Observatory environmental clone sequencing.</title>
        <authorList>
            <person name="DeLong E.F."/>
        </authorList>
    </citation>
    <scope>NUCLEOTIDE SEQUENCE</scope>
</reference>
<accession>Q6SG71</accession>
<keyword evidence="4" id="KW-0540">Nuclease</keyword>
<dbReference type="GO" id="GO:0003723">
    <property type="term" value="F:RNA binding"/>
    <property type="evidence" value="ECO:0007669"/>
    <property type="project" value="UniProtKB-KW"/>
</dbReference>
<dbReference type="InterPro" id="IPR003029">
    <property type="entry name" value="S1_domain"/>
</dbReference>
<dbReference type="GO" id="GO:0005829">
    <property type="term" value="C:cytosol"/>
    <property type="evidence" value="ECO:0007669"/>
    <property type="project" value="TreeGrafter"/>
</dbReference>
<evidence type="ECO:0000256" key="1">
    <source>
        <dbReference type="ARBA" id="ARBA00001849"/>
    </source>
</evidence>
<dbReference type="CDD" id="cd04471">
    <property type="entry name" value="S1_RNase_R"/>
    <property type="match status" value="1"/>
</dbReference>
<keyword evidence="5" id="KW-0378">Hydrolase</keyword>
<dbReference type="GO" id="GO:0006402">
    <property type="term" value="P:mRNA catabolic process"/>
    <property type="evidence" value="ECO:0007669"/>
    <property type="project" value="TreeGrafter"/>
</dbReference>
<proteinExistence type="predicted"/>
<dbReference type="NCBIfam" id="TIGR00358">
    <property type="entry name" value="3_prime_RNase"/>
    <property type="match status" value="1"/>
</dbReference>
<dbReference type="SMART" id="SM00316">
    <property type="entry name" value="S1"/>
    <property type="match status" value="1"/>
</dbReference>
<evidence type="ECO:0000259" key="8">
    <source>
        <dbReference type="PROSITE" id="PS50126"/>
    </source>
</evidence>
<organism evidence="9">
    <name type="scientific">uncultured marine bacterium 562</name>
    <dbReference type="NCBI Taxonomy" id="257397"/>
    <lineage>
        <taxon>Bacteria</taxon>
        <taxon>environmental samples</taxon>
    </lineage>
</organism>
<dbReference type="Gene3D" id="2.40.50.140">
    <property type="entry name" value="Nucleic acid-binding proteins"/>
    <property type="match status" value="1"/>
</dbReference>
<dbReference type="AlphaFoldDB" id="Q6SG71"/>
<keyword evidence="6" id="KW-0269">Exonuclease</keyword>
<dbReference type="InterPro" id="IPR012340">
    <property type="entry name" value="NA-bd_OB-fold"/>
</dbReference>
<dbReference type="PANTHER" id="PTHR23355">
    <property type="entry name" value="RIBONUCLEASE"/>
    <property type="match status" value="1"/>
</dbReference>
<dbReference type="EC" id="3.1.13.1" evidence="2"/>
<evidence type="ECO:0000256" key="7">
    <source>
        <dbReference type="ARBA" id="ARBA00022884"/>
    </source>
</evidence>
<evidence type="ECO:0000256" key="5">
    <source>
        <dbReference type="ARBA" id="ARBA00022801"/>
    </source>
</evidence>
<dbReference type="GO" id="GO:0008859">
    <property type="term" value="F:exoribonuclease II activity"/>
    <property type="evidence" value="ECO:0007669"/>
    <property type="project" value="UniProtKB-EC"/>
</dbReference>
<protein>
    <recommendedName>
        <fullName evidence="2">exoribonuclease II</fullName>
        <ecNumber evidence="2">3.1.13.1</ecNumber>
    </recommendedName>
</protein>
<dbReference type="InterPro" id="IPR001900">
    <property type="entry name" value="RNase_II/R"/>
</dbReference>
<dbReference type="PROSITE" id="PS50126">
    <property type="entry name" value="S1"/>
    <property type="match status" value="1"/>
</dbReference>
<dbReference type="Pfam" id="PF00575">
    <property type="entry name" value="S1"/>
    <property type="match status" value="1"/>
</dbReference>
<sequence length="495" mass="56855">MNELENTISQVIEENYIPFEWNEKIDNELADIKLNKNLPRKDLTKVPFITIDGADAKDFDDAVHCVKNKSSFTLSVAIADVAELVKPGTALDNEAIERGTSIYFPSKVIPMLPEKISNNLCSLVPNEIRNVLICEIVFSNSGDLQSYNFLEARIKSHKRMTYIEVDKYLKSNSTLSKSVEDSIRSLSELTHILLKKRSQRQALEIEGQEPLLRINNEGKVDEITLPKRLFSHQMIEEAMLAANVCAANFMNKHYKFGVYRIHEEPEELKLESLKNFFSIKGFSDSYKKIPLDLINQCLSYAREKKLNKALQTVVLQSLKRAEYSTKEVGHFGLQLERYSHFTSPIRRYPDLMTHRLIKNILNKGDLAINKEEIEEECVEMSDLERMAERASRQVTQQMICYYLKQYVGSDFNAVVTGIAEFGLFAEIDNFYVSGLIHVTDLPSDRYFYDKEANILKGKKTGRSFRLGQNILVTIANISPEERKITLVPKEQKKNR</sequence>
<dbReference type="InterPro" id="IPR022966">
    <property type="entry name" value="RNase_II/R_CS"/>
</dbReference>
<gene>
    <name evidence="9" type="ORF">MBMO_EBAC000-45B06.6</name>
</gene>
<dbReference type="EMBL" id="AY458644">
    <property type="protein sequence ID" value="AAR37991.1"/>
    <property type="molecule type" value="Genomic_DNA"/>
</dbReference>
<reference evidence="9" key="1">
    <citation type="submission" date="2003-11" db="EMBL/GenBank/DDBJ databases">
        <authorList>
            <person name="Heidelberg J.F."/>
            <person name="Eisen J.A."/>
            <person name="Nelson W.C."/>
            <person name="DeLong E.F."/>
        </authorList>
    </citation>
    <scope>NUCLEOTIDE SEQUENCE</scope>
</reference>
<evidence type="ECO:0000256" key="4">
    <source>
        <dbReference type="ARBA" id="ARBA00022722"/>
    </source>
</evidence>
<dbReference type="SUPFAM" id="SSF50249">
    <property type="entry name" value="Nucleic acid-binding proteins"/>
    <property type="match status" value="2"/>
</dbReference>
<name>Q6SG71_9BACT</name>
<evidence type="ECO:0000256" key="3">
    <source>
        <dbReference type="ARBA" id="ARBA00022490"/>
    </source>
</evidence>
<evidence type="ECO:0000313" key="9">
    <source>
        <dbReference type="EMBL" id="AAR37991.1"/>
    </source>
</evidence>
<evidence type="ECO:0000256" key="2">
    <source>
        <dbReference type="ARBA" id="ARBA00012163"/>
    </source>
</evidence>
<keyword evidence="7" id="KW-0694">RNA-binding</keyword>
<dbReference type="InterPro" id="IPR004476">
    <property type="entry name" value="RNase_II/RNase_R"/>
</dbReference>
<keyword evidence="3" id="KW-0963">Cytoplasm</keyword>
<comment type="catalytic activity">
    <reaction evidence="1">
        <text>Exonucleolytic cleavage in the 3'- to 5'-direction to yield nucleoside 5'-phosphates.</text>
        <dbReference type="EC" id="3.1.13.1"/>
    </reaction>
</comment>
<evidence type="ECO:0000256" key="6">
    <source>
        <dbReference type="ARBA" id="ARBA00022839"/>
    </source>
</evidence>